<feature type="non-terminal residue" evidence="4">
    <location>
        <position position="94"/>
    </location>
</feature>
<dbReference type="OrthoDB" id="6097796at2759"/>
<dbReference type="EMBL" id="JAFBMS010000022">
    <property type="protein sequence ID" value="KAG9343726.1"/>
    <property type="molecule type" value="Genomic_DNA"/>
</dbReference>
<proteinExistence type="predicted"/>
<dbReference type="InterPro" id="IPR018000">
    <property type="entry name" value="Neurotransmitter_ion_chnl_CS"/>
</dbReference>
<evidence type="ECO:0000256" key="2">
    <source>
        <dbReference type="ARBA" id="ARBA00023136"/>
    </source>
</evidence>
<dbReference type="GO" id="GO:0016020">
    <property type="term" value="C:membrane"/>
    <property type="evidence" value="ECO:0007669"/>
    <property type="project" value="UniProtKB-SubCell"/>
</dbReference>
<dbReference type="PROSITE" id="PS00236">
    <property type="entry name" value="NEUROTR_ION_CHANNEL"/>
    <property type="match status" value="1"/>
</dbReference>
<dbReference type="InterPro" id="IPR006202">
    <property type="entry name" value="Neur_chan_lig-bd"/>
</dbReference>
<dbReference type="GO" id="GO:0004888">
    <property type="term" value="F:transmembrane signaling receptor activity"/>
    <property type="evidence" value="ECO:0007669"/>
    <property type="project" value="InterPro"/>
</dbReference>
<feature type="non-terminal residue" evidence="4">
    <location>
        <position position="1"/>
    </location>
</feature>
<comment type="caution">
    <text evidence="4">The sequence shown here is derived from an EMBL/GenBank/DDBJ whole genome shotgun (WGS) entry which is preliminary data.</text>
</comment>
<accession>A0A8T2NW39</accession>
<keyword evidence="2" id="KW-0472">Membrane</keyword>
<evidence type="ECO:0000256" key="1">
    <source>
        <dbReference type="ARBA" id="ARBA00004141"/>
    </source>
</evidence>
<reference evidence="4" key="1">
    <citation type="thesis" date="2021" institute="BYU ScholarsArchive" country="Provo, UT, USA">
        <title>Applications of and Algorithms for Genome Assembly and Genomic Analyses with an Emphasis on Marine Teleosts.</title>
        <authorList>
            <person name="Pickett B.D."/>
        </authorList>
    </citation>
    <scope>NUCLEOTIDE SEQUENCE</scope>
    <source>
        <strain evidence="4">HI-2016</strain>
    </source>
</reference>
<dbReference type="Proteomes" id="UP000824540">
    <property type="component" value="Unassembled WGS sequence"/>
</dbReference>
<protein>
    <recommendedName>
        <fullName evidence="3">Neurotransmitter-gated ion-channel ligand-binding domain-containing protein</fullName>
    </recommendedName>
</protein>
<evidence type="ECO:0000313" key="4">
    <source>
        <dbReference type="EMBL" id="KAG9343726.1"/>
    </source>
</evidence>
<comment type="subcellular location">
    <subcellularLocation>
        <location evidence="1">Membrane</location>
        <topology evidence="1">Multi-pass membrane protein</topology>
    </subcellularLocation>
</comment>
<dbReference type="InterPro" id="IPR006201">
    <property type="entry name" value="Neur_channel"/>
</dbReference>
<keyword evidence="5" id="KW-1185">Reference proteome</keyword>
<dbReference type="GO" id="GO:0005230">
    <property type="term" value="F:extracellular ligand-gated monoatomic ion channel activity"/>
    <property type="evidence" value="ECO:0007669"/>
    <property type="project" value="InterPro"/>
</dbReference>
<evidence type="ECO:0000259" key="3">
    <source>
        <dbReference type="Pfam" id="PF02931"/>
    </source>
</evidence>
<feature type="domain" description="Neurotransmitter-gated ion-channel ligand-binding" evidence="3">
    <location>
        <begin position="1"/>
        <end position="93"/>
    </location>
</feature>
<dbReference type="PANTHER" id="PTHR18945">
    <property type="entry name" value="NEUROTRANSMITTER GATED ION CHANNEL"/>
    <property type="match status" value="1"/>
</dbReference>
<name>A0A8T2NW39_9TELE</name>
<dbReference type="Pfam" id="PF02931">
    <property type="entry name" value="Neur_chan_LBD"/>
    <property type="match status" value="1"/>
</dbReference>
<dbReference type="SUPFAM" id="SSF63712">
    <property type="entry name" value="Nicotinic receptor ligand binding domain-like"/>
    <property type="match status" value="1"/>
</dbReference>
<dbReference type="Gene3D" id="2.70.170.10">
    <property type="entry name" value="Neurotransmitter-gated ion-channel ligand-binding domain"/>
    <property type="match status" value="1"/>
</dbReference>
<dbReference type="InterPro" id="IPR036734">
    <property type="entry name" value="Neur_chan_lig-bd_sf"/>
</dbReference>
<sequence length="94" mass="11006">RWNNELVSWNPQQFCGISKVAVPKQMLWHPDLAILEHIEGMDKVFLMPYVYISHDGTVEQEDGFRLVSTCKMDVYKFPFDTQRCTITFSSAIYL</sequence>
<dbReference type="AlphaFoldDB" id="A0A8T2NW39"/>
<organism evidence="4 5">
    <name type="scientific">Albula glossodonta</name>
    <name type="common">roundjaw bonefish</name>
    <dbReference type="NCBI Taxonomy" id="121402"/>
    <lineage>
        <taxon>Eukaryota</taxon>
        <taxon>Metazoa</taxon>
        <taxon>Chordata</taxon>
        <taxon>Craniata</taxon>
        <taxon>Vertebrata</taxon>
        <taxon>Euteleostomi</taxon>
        <taxon>Actinopterygii</taxon>
        <taxon>Neopterygii</taxon>
        <taxon>Teleostei</taxon>
        <taxon>Albuliformes</taxon>
        <taxon>Albulidae</taxon>
        <taxon>Albula</taxon>
    </lineage>
</organism>
<evidence type="ECO:0000313" key="5">
    <source>
        <dbReference type="Proteomes" id="UP000824540"/>
    </source>
</evidence>
<gene>
    <name evidence="4" type="ORF">JZ751_013104</name>
</gene>